<dbReference type="HOGENOM" id="CLU_034022_2_1_1"/>
<evidence type="ECO:0000256" key="4">
    <source>
        <dbReference type="ARBA" id="ARBA00022801"/>
    </source>
</evidence>
<dbReference type="GO" id="GO:0004252">
    <property type="term" value="F:serine-type endopeptidase activity"/>
    <property type="evidence" value="ECO:0007669"/>
    <property type="project" value="EnsemblFungi"/>
</dbReference>
<evidence type="ECO:0000313" key="9">
    <source>
        <dbReference type="EMBL" id="EAZ62781.2"/>
    </source>
</evidence>
<dbReference type="Proteomes" id="UP000002258">
    <property type="component" value="Chromosome 1"/>
</dbReference>
<keyword evidence="4" id="KW-0378">Hydrolase</keyword>
<dbReference type="InterPro" id="IPR035952">
    <property type="entry name" value="Rhomboid-like_sf"/>
</dbReference>
<dbReference type="GO" id="GO:0005743">
    <property type="term" value="C:mitochondrial inner membrane"/>
    <property type="evidence" value="ECO:0007669"/>
    <property type="project" value="EnsemblFungi"/>
</dbReference>
<dbReference type="GO" id="GO:0006465">
    <property type="term" value="P:signal peptide processing"/>
    <property type="evidence" value="ECO:0007669"/>
    <property type="project" value="EnsemblFungi"/>
</dbReference>
<keyword evidence="3 7" id="KW-0812">Transmembrane</keyword>
<dbReference type="eggNOG" id="KOG2980">
    <property type="taxonomic scope" value="Eukaryota"/>
</dbReference>
<sequence>FFNNANLVSLSLGNMKSSLKPSLMSLAPVNSMRSNIQILQSSMNPLSRVTSISVSHTKRTMVSSSRRLARNDTWTRYNRYYKNTRWNKLKGPAIFTALFCIGTTIATPYLFDYTPLAYFKRHPSNFVYALIALNGGVFLMWRVPALSRFVHKYAIVVKDRLQTNWAMLGSSFSHQSFMHLFVNMFVLQSFGTSLAVTVGVANFTVLYLNAAVLSSFVSIAIPTLMRSSLASASLGASGAIFAVMGAFSYLFPHAPIGFFFIPIPGGAWTLFLGLTGWNIAGTILRWGTYDYAAHLGGSIVGIFYGWWFNKKRQEAFERRRSSFRF</sequence>
<dbReference type="OrthoDB" id="10260614at2759"/>
<organism evidence="9 10">
    <name type="scientific">Scheffersomyces stipitis (strain ATCC 58785 / CBS 6054 / NBRC 10063 / NRRL Y-11545)</name>
    <name type="common">Yeast</name>
    <name type="synonym">Pichia stipitis</name>
    <dbReference type="NCBI Taxonomy" id="322104"/>
    <lineage>
        <taxon>Eukaryota</taxon>
        <taxon>Fungi</taxon>
        <taxon>Dikarya</taxon>
        <taxon>Ascomycota</taxon>
        <taxon>Saccharomycotina</taxon>
        <taxon>Pichiomycetes</taxon>
        <taxon>Debaryomycetaceae</taxon>
        <taxon>Scheffersomyces</taxon>
    </lineage>
</organism>
<feature type="transmembrane region" description="Helical" evidence="7">
    <location>
        <begin position="92"/>
        <end position="111"/>
    </location>
</feature>
<dbReference type="FunFam" id="1.20.1540.10:FF:000012">
    <property type="entry name" value="Rhomboid family protein"/>
    <property type="match status" value="1"/>
</dbReference>
<evidence type="ECO:0000256" key="3">
    <source>
        <dbReference type="ARBA" id="ARBA00022692"/>
    </source>
</evidence>
<dbReference type="GeneID" id="4851652"/>
<comment type="similarity">
    <text evidence="2">Belongs to the peptidase S54 family.</text>
</comment>
<reference evidence="9 10" key="1">
    <citation type="journal article" date="2007" name="Nat. Biotechnol.">
        <title>Genome sequence of the lignocellulose-bioconverting and xylose-fermenting yeast Pichia stipitis.</title>
        <authorList>
            <person name="Jeffries T.W."/>
            <person name="Grigoriev I.V."/>
            <person name="Grimwood J."/>
            <person name="Laplaza J.M."/>
            <person name="Aerts A."/>
            <person name="Salamov A."/>
            <person name="Schmutz J."/>
            <person name="Lindquist E."/>
            <person name="Dehal P."/>
            <person name="Shapiro H."/>
            <person name="Jin Y.S."/>
            <person name="Passoth V."/>
            <person name="Richardson P.M."/>
        </authorList>
    </citation>
    <scope>NUCLEOTIDE SEQUENCE [LARGE SCALE GENOMIC DNA]</scope>
    <source>
        <strain evidence="10">ATCC 58785 / CBS 6054 / NBRC 10063 / NRRL Y-11545</strain>
    </source>
</reference>
<dbReference type="SUPFAM" id="SSF144091">
    <property type="entry name" value="Rhomboid-like"/>
    <property type="match status" value="1"/>
</dbReference>
<dbReference type="EMBL" id="AAVQ01000002">
    <property type="protein sequence ID" value="EAZ62781.2"/>
    <property type="molecule type" value="Genomic_DNA"/>
</dbReference>
<feature type="transmembrane region" description="Helical" evidence="7">
    <location>
        <begin position="228"/>
        <end position="251"/>
    </location>
</feature>
<evidence type="ECO:0000256" key="2">
    <source>
        <dbReference type="ARBA" id="ARBA00009045"/>
    </source>
</evidence>
<dbReference type="PANTHER" id="PTHR43731:SF14">
    <property type="entry name" value="PRESENILIN-ASSOCIATED RHOMBOID-LIKE PROTEIN, MITOCHONDRIAL"/>
    <property type="match status" value="1"/>
</dbReference>
<evidence type="ECO:0000259" key="8">
    <source>
        <dbReference type="Pfam" id="PF01694"/>
    </source>
</evidence>
<evidence type="ECO:0000313" key="10">
    <source>
        <dbReference type="Proteomes" id="UP000002258"/>
    </source>
</evidence>
<evidence type="ECO:0000256" key="1">
    <source>
        <dbReference type="ARBA" id="ARBA00004141"/>
    </source>
</evidence>
<dbReference type="FunCoup" id="A3GHA3">
    <property type="interactions" value="641"/>
</dbReference>
<dbReference type="Pfam" id="PF01694">
    <property type="entry name" value="Rhomboid"/>
    <property type="match status" value="1"/>
</dbReference>
<dbReference type="RefSeq" id="XP_001386804.2">
    <property type="nucleotide sequence ID" value="XM_001386767.2"/>
</dbReference>
<feature type="non-terminal residue" evidence="9">
    <location>
        <position position="325"/>
    </location>
</feature>
<feature type="transmembrane region" description="Helical" evidence="7">
    <location>
        <begin position="258"/>
        <end position="279"/>
    </location>
</feature>
<dbReference type="KEGG" id="pic:PICST_6645"/>
<dbReference type="InterPro" id="IPR050925">
    <property type="entry name" value="Rhomboid_protease_S54"/>
</dbReference>
<protein>
    <recommendedName>
        <fullName evidence="8">Peptidase S54 rhomboid domain-containing protein</fullName>
    </recommendedName>
</protein>
<dbReference type="PANTHER" id="PTHR43731">
    <property type="entry name" value="RHOMBOID PROTEASE"/>
    <property type="match status" value="1"/>
</dbReference>
<dbReference type="STRING" id="322104.A3GHA3"/>
<dbReference type="AlphaFoldDB" id="A3GHA3"/>
<feature type="non-terminal residue" evidence="9">
    <location>
        <position position="1"/>
    </location>
</feature>
<dbReference type="GO" id="GO:0010821">
    <property type="term" value="P:regulation of mitochondrion organization"/>
    <property type="evidence" value="ECO:0007669"/>
    <property type="project" value="EnsemblFungi"/>
</dbReference>
<comment type="caution">
    <text evidence="9">The sequence shown here is derived from an EMBL/GenBank/DDBJ whole genome shotgun (WGS) entry which is preliminary data.</text>
</comment>
<accession>A3GHA3</accession>
<evidence type="ECO:0000256" key="6">
    <source>
        <dbReference type="ARBA" id="ARBA00023136"/>
    </source>
</evidence>
<proteinExistence type="inferred from homology"/>
<keyword evidence="5 7" id="KW-1133">Transmembrane helix</keyword>
<dbReference type="InterPro" id="IPR022764">
    <property type="entry name" value="Peptidase_S54_rhomboid_dom"/>
</dbReference>
<comment type="subcellular location">
    <subcellularLocation>
        <location evidence="1">Membrane</location>
        <topology evidence="1">Multi-pass membrane protein</topology>
    </subcellularLocation>
</comment>
<feature type="domain" description="Peptidase S54 rhomboid" evidence="8">
    <location>
        <begin position="165"/>
        <end position="308"/>
    </location>
</feature>
<gene>
    <name evidence="9" type="ORF">PICST_6645</name>
</gene>
<dbReference type="InParanoid" id="A3GHA3"/>
<feature type="transmembrane region" description="Helical" evidence="7">
    <location>
        <begin position="291"/>
        <end position="309"/>
    </location>
</feature>
<keyword evidence="10" id="KW-1185">Reference proteome</keyword>
<dbReference type="MEROPS" id="S54.007"/>
<evidence type="ECO:0000256" key="5">
    <source>
        <dbReference type="ARBA" id="ARBA00022989"/>
    </source>
</evidence>
<evidence type="ECO:0000256" key="7">
    <source>
        <dbReference type="SAM" id="Phobius"/>
    </source>
</evidence>
<feature type="transmembrane region" description="Helical" evidence="7">
    <location>
        <begin position="126"/>
        <end position="143"/>
    </location>
</feature>
<keyword evidence="6 7" id="KW-0472">Membrane</keyword>
<name>A3GHA3_PICST</name>
<dbReference type="Gene3D" id="1.20.1540.10">
    <property type="entry name" value="Rhomboid-like"/>
    <property type="match status" value="1"/>
</dbReference>
<dbReference type="OMA" id="LWYPRIA"/>